<dbReference type="Proteomes" id="UP001058974">
    <property type="component" value="Chromosome 2"/>
</dbReference>
<dbReference type="InterPro" id="IPR035595">
    <property type="entry name" value="UDP_glycos_trans_CS"/>
</dbReference>
<dbReference type="Pfam" id="PF00201">
    <property type="entry name" value="UDPGT"/>
    <property type="match status" value="1"/>
</dbReference>
<evidence type="ECO:0000313" key="6">
    <source>
        <dbReference type="EMBL" id="KAI5437178.1"/>
    </source>
</evidence>
<dbReference type="OrthoDB" id="5835829at2759"/>
<gene>
    <name evidence="6" type="ORF">KIW84_023338</name>
</gene>
<evidence type="ECO:0000256" key="2">
    <source>
        <dbReference type="ARBA" id="ARBA00022676"/>
    </source>
</evidence>
<evidence type="ECO:0000256" key="3">
    <source>
        <dbReference type="ARBA" id="ARBA00022679"/>
    </source>
</evidence>
<organism evidence="6 7">
    <name type="scientific">Pisum sativum</name>
    <name type="common">Garden pea</name>
    <name type="synonym">Lathyrus oleraceus</name>
    <dbReference type="NCBI Taxonomy" id="3888"/>
    <lineage>
        <taxon>Eukaryota</taxon>
        <taxon>Viridiplantae</taxon>
        <taxon>Streptophyta</taxon>
        <taxon>Embryophyta</taxon>
        <taxon>Tracheophyta</taxon>
        <taxon>Spermatophyta</taxon>
        <taxon>Magnoliopsida</taxon>
        <taxon>eudicotyledons</taxon>
        <taxon>Gunneridae</taxon>
        <taxon>Pentapetalae</taxon>
        <taxon>rosids</taxon>
        <taxon>fabids</taxon>
        <taxon>Fabales</taxon>
        <taxon>Fabaceae</taxon>
        <taxon>Papilionoideae</taxon>
        <taxon>50 kb inversion clade</taxon>
        <taxon>NPAAA clade</taxon>
        <taxon>Hologalegina</taxon>
        <taxon>IRL clade</taxon>
        <taxon>Fabeae</taxon>
        <taxon>Lathyrus</taxon>
    </lineage>
</organism>
<keyword evidence="7" id="KW-1185">Reference proteome</keyword>
<dbReference type="InterPro" id="IPR002213">
    <property type="entry name" value="UDP_glucos_trans"/>
</dbReference>
<protein>
    <recommendedName>
        <fullName evidence="5">Glycosyltransferase</fullName>
        <ecNumber evidence="5">2.4.1.-</ecNumber>
    </recommendedName>
</protein>
<dbReference type="Gene3D" id="3.40.50.2000">
    <property type="entry name" value="Glycogen Phosphorylase B"/>
    <property type="match status" value="2"/>
</dbReference>
<dbReference type="PANTHER" id="PTHR11926:SF727">
    <property type="entry name" value="UDP-GLYCOSYLTRANSFERASE 74B1"/>
    <property type="match status" value="1"/>
</dbReference>
<dbReference type="GO" id="GO:0032787">
    <property type="term" value="P:monocarboxylic acid metabolic process"/>
    <property type="evidence" value="ECO:0007669"/>
    <property type="project" value="UniProtKB-ARBA"/>
</dbReference>
<dbReference type="FunFam" id="3.40.50.2000:FF:000019">
    <property type="entry name" value="Glycosyltransferase"/>
    <property type="match status" value="1"/>
</dbReference>
<dbReference type="CDD" id="cd03784">
    <property type="entry name" value="GT1_Gtf-like"/>
    <property type="match status" value="1"/>
</dbReference>
<accession>A0A9D4YF98</accession>
<dbReference type="AlphaFoldDB" id="A0A9D4YF98"/>
<dbReference type="PANTHER" id="PTHR11926">
    <property type="entry name" value="GLUCOSYL/GLUCURONOSYL TRANSFERASES"/>
    <property type="match status" value="1"/>
</dbReference>
<keyword evidence="3 4" id="KW-0808">Transferase</keyword>
<dbReference type="FunFam" id="3.40.50.2000:FF:000057">
    <property type="entry name" value="Glycosyltransferase"/>
    <property type="match status" value="1"/>
</dbReference>
<comment type="caution">
    <text evidence="6">The sequence shown here is derived from an EMBL/GenBank/DDBJ whole genome shotgun (WGS) entry which is preliminary data.</text>
</comment>
<dbReference type="GO" id="GO:0080044">
    <property type="term" value="F:quercetin 7-O-glucosyltransferase activity"/>
    <property type="evidence" value="ECO:0007669"/>
    <property type="project" value="TreeGrafter"/>
</dbReference>
<proteinExistence type="inferred from homology"/>
<evidence type="ECO:0000256" key="4">
    <source>
        <dbReference type="RuleBase" id="RU003718"/>
    </source>
</evidence>
<reference evidence="6 7" key="1">
    <citation type="journal article" date="2022" name="Nat. Genet.">
        <title>Improved pea reference genome and pan-genome highlight genomic features and evolutionary characteristics.</title>
        <authorList>
            <person name="Yang T."/>
            <person name="Liu R."/>
            <person name="Luo Y."/>
            <person name="Hu S."/>
            <person name="Wang D."/>
            <person name="Wang C."/>
            <person name="Pandey M.K."/>
            <person name="Ge S."/>
            <person name="Xu Q."/>
            <person name="Li N."/>
            <person name="Li G."/>
            <person name="Huang Y."/>
            <person name="Saxena R.K."/>
            <person name="Ji Y."/>
            <person name="Li M."/>
            <person name="Yan X."/>
            <person name="He Y."/>
            <person name="Liu Y."/>
            <person name="Wang X."/>
            <person name="Xiang C."/>
            <person name="Varshney R.K."/>
            <person name="Ding H."/>
            <person name="Gao S."/>
            <person name="Zong X."/>
        </authorList>
    </citation>
    <scope>NUCLEOTIDE SEQUENCE [LARGE SCALE GENOMIC DNA]</scope>
    <source>
        <strain evidence="6 7">cv. Zhongwan 6</strain>
    </source>
</reference>
<dbReference type="PROSITE" id="PS00375">
    <property type="entry name" value="UDPGT"/>
    <property type="match status" value="1"/>
</dbReference>
<evidence type="ECO:0000313" key="7">
    <source>
        <dbReference type="Proteomes" id="UP001058974"/>
    </source>
</evidence>
<dbReference type="EC" id="2.4.1.-" evidence="5"/>
<dbReference type="SUPFAM" id="SSF53756">
    <property type="entry name" value="UDP-Glycosyltransferase/glycogen phosphorylase"/>
    <property type="match status" value="1"/>
</dbReference>
<sequence length="469" mass="52270">MVLQSHNNNNNMNNNVHVLVIPYPAQGHISPLIQFAKRLLSKNIKTTFATTHYTVQSITAPNITVEPISDGFDQSGFSQANNVDLFLTSFKSNGSKTLSNLVQKHQKTSTPITCIVYDSFLPWALDVAKKHGIYGAAFFTNSAAVCNIFCRIHHGLIEVPVDDLPLILPGLPPLNCRDLPSFIRFPESYPAYMAMKLSQFSNLNLADWMFVNTFQALEGEVVKGLTELFPAKLIGPMVPSAYLDGRIKGDKGYGASLWKPLSEDCINWLETKSSKSVAYVSFGSMVSLTSEQMEEIAFGLKQSEVNFLWVLRESEQGKLPKGFKELIKEKGIIVTWCNQLELLAHDGVGCFVTHCGWNSTLESLSLGVPVVCLPQWADQLPDAKFLEEIWEVGVRPKEDENGVVKRGEFVESLKVVMEGEKSEVIRRNVMEWKKLARDAVSEGGSSDKNINDFVDQLMKKEKHGNLGSY</sequence>
<evidence type="ECO:0000256" key="1">
    <source>
        <dbReference type="ARBA" id="ARBA00009995"/>
    </source>
</evidence>
<dbReference type="EMBL" id="JAMSHJ010000002">
    <property type="protein sequence ID" value="KAI5437178.1"/>
    <property type="molecule type" value="Genomic_DNA"/>
</dbReference>
<dbReference type="GO" id="GO:0080043">
    <property type="term" value="F:quercetin 3-O-glucosyltransferase activity"/>
    <property type="evidence" value="ECO:0007669"/>
    <property type="project" value="TreeGrafter"/>
</dbReference>
<dbReference type="Gramene" id="Psat02G0333800-T1">
    <property type="protein sequence ID" value="KAI5437178.1"/>
    <property type="gene ID" value="KIW84_023338"/>
</dbReference>
<comment type="similarity">
    <text evidence="1 4">Belongs to the UDP-glycosyltransferase family.</text>
</comment>
<evidence type="ECO:0000256" key="5">
    <source>
        <dbReference type="RuleBase" id="RU362057"/>
    </source>
</evidence>
<name>A0A9D4YF98_PEA</name>
<keyword evidence="2 4" id="KW-0328">Glycosyltransferase</keyword>